<evidence type="ECO:0000256" key="3">
    <source>
        <dbReference type="ARBA" id="ARBA00005874"/>
    </source>
</evidence>
<organism evidence="10">
    <name type="scientific">Alloyangia sp. H15</name>
    <dbReference type="NCBI Taxonomy" id="3029062"/>
    <lineage>
        <taxon>Bacteria</taxon>
        <taxon>Pseudomonadati</taxon>
        <taxon>Pseudomonadota</taxon>
        <taxon>Alphaproteobacteria</taxon>
        <taxon>Rhodobacterales</taxon>
        <taxon>Roseobacteraceae</taxon>
        <taxon>Alloyangia</taxon>
    </lineage>
</organism>
<dbReference type="PROSITE" id="PS51318">
    <property type="entry name" value="TAT"/>
    <property type="match status" value="1"/>
</dbReference>
<dbReference type="EC" id="2.3.1.20" evidence="5"/>
<dbReference type="GO" id="GO:0050348">
    <property type="term" value="F:trehalose O-mycolyltransferase activity"/>
    <property type="evidence" value="ECO:0007669"/>
    <property type="project" value="UniProtKB-EC"/>
</dbReference>
<evidence type="ECO:0000256" key="1">
    <source>
        <dbReference type="ARBA" id="ARBA00000697"/>
    </source>
</evidence>
<dbReference type="RefSeq" id="WP_353474464.1">
    <property type="nucleotide sequence ID" value="NZ_CP123385.1"/>
</dbReference>
<comment type="catalytic activity">
    <reaction evidence="1">
        <text>2 alpha,alpha'-trehalose 6-mycolate = alpha,alpha'-trehalose 6,6'-bismycolate + alpha,alpha-trehalose</text>
        <dbReference type="Rhea" id="RHEA:23472"/>
        <dbReference type="ChEBI" id="CHEBI:16551"/>
        <dbReference type="ChEBI" id="CHEBI:18195"/>
        <dbReference type="ChEBI" id="CHEBI:18234"/>
        <dbReference type="EC" id="2.3.1.122"/>
    </reaction>
</comment>
<dbReference type="InterPro" id="IPR029058">
    <property type="entry name" value="AB_hydrolase_fold"/>
</dbReference>
<reference evidence="10" key="1">
    <citation type="submission" date="2023-02" db="EMBL/GenBank/DDBJ databases">
        <title>Description and genomic characterization of Salipiger bruguierae sp. nov., isolated from the sediment of mangrove plant Bruguiera sexangula.</title>
        <authorList>
            <person name="Long M."/>
        </authorList>
    </citation>
    <scope>NUCLEOTIDE SEQUENCE</scope>
    <source>
        <strain evidence="10">H15</strain>
    </source>
</reference>
<dbReference type="EC" id="2.3.1.122" evidence="4"/>
<dbReference type="AlphaFoldDB" id="A0AAU8AL79"/>
<proteinExistence type="inferred from homology"/>
<dbReference type="InterPro" id="IPR000801">
    <property type="entry name" value="Esterase-like"/>
</dbReference>
<dbReference type="EMBL" id="CP123385">
    <property type="protein sequence ID" value="XCC95597.1"/>
    <property type="molecule type" value="Genomic_DNA"/>
</dbReference>
<keyword evidence="6 10" id="KW-0378">Hydrolase</keyword>
<dbReference type="SUPFAM" id="SSF53474">
    <property type="entry name" value="alpha/beta-Hydrolases"/>
    <property type="match status" value="1"/>
</dbReference>
<dbReference type="PANTHER" id="PTHR40841">
    <property type="entry name" value="SIDEROPHORE TRIACETYLFUSARININE C ESTERASE"/>
    <property type="match status" value="1"/>
</dbReference>
<evidence type="ECO:0000256" key="2">
    <source>
        <dbReference type="ARBA" id="ARBA00005622"/>
    </source>
</evidence>
<gene>
    <name evidence="10" type="ORF">PVT71_21175</name>
</gene>
<comment type="similarity">
    <text evidence="2">Belongs to the esterase D family.</text>
</comment>
<comment type="catalytic activity">
    <reaction evidence="8">
        <text>an acyl-CoA + a 1,2-diacyl-sn-glycerol = a triacyl-sn-glycerol + CoA</text>
        <dbReference type="Rhea" id="RHEA:10868"/>
        <dbReference type="ChEBI" id="CHEBI:17815"/>
        <dbReference type="ChEBI" id="CHEBI:57287"/>
        <dbReference type="ChEBI" id="CHEBI:58342"/>
        <dbReference type="ChEBI" id="CHEBI:64615"/>
        <dbReference type="EC" id="2.3.1.20"/>
    </reaction>
</comment>
<keyword evidence="9" id="KW-0732">Signal</keyword>
<sequence>MTPGRRRFLTTLAALALCPALPAQAQRQPAPAAFPLFDAPPDSHEITRFDIGADGLAYRLFLARPRGAAPAGGWPSLWMLDGNAAFSRLEPALLAAHPGLAVIGIGYPVEEAFDGAARARDYTPVPLETPEHGRGRDWQFGGQEAFRARLLGPIAAALAERLPLDHARRSLWGHSYGGVFVLATLLSDPGAFRAYMPISPSTGFGGGALQAMEAGARRLATGRAEVLVMLGDREHRSGTPEPVAPRPNPETVEMAARLGARGDLDLRLEVLEGLGHGATLPASLARCLALAAG</sequence>
<protein>
    <recommendedName>
        <fullName evidence="7">Acyl-CoA:diacylglycerol acyltransferase</fullName>
        <ecNumber evidence="4">2.3.1.122</ecNumber>
        <ecNumber evidence="5">2.3.1.20</ecNumber>
    </recommendedName>
</protein>
<name>A0AAU8AL79_9RHOB</name>
<evidence type="ECO:0000256" key="4">
    <source>
        <dbReference type="ARBA" id="ARBA00012820"/>
    </source>
</evidence>
<accession>A0AAU8AL79</accession>
<evidence type="ECO:0000256" key="9">
    <source>
        <dbReference type="SAM" id="SignalP"/>
    </source>
</evidence>
<dbReference type="Gene3D" id="3.40.50.1820">
    <property type="entry name" value="alpha/beta hydrolase"/>
    <property type="match status" value="1"/>
</dbReference>
<feature type="chain" id="PRO_5043594021" description="Acyl-CoA:diacylglycerol acyltransferase" evidence="9">
    <location>
        <begin position="26"/>
        <end position="293"/>
    </location>
</feature>
<dbReference type="GO" id="GO:0016788">
    <property type="term" value="F:hydrolase activity, acting on ester bonds"/>
    <property type="evidence" value="ECO:0007669"/>
    <property type="project" value="TreeGrafter"/>
</dbReference>
<dbReference type="PANTHER" id="PTHR40841:SF2">
    <property type="entry name" value="SIDEROPHORE-DEGRADING ESTERASE (EUROFUNG)"/>
    <property type="match status" value="1"/>
</dbReference>
<dbReference type="InterPro" id="IPR052558">
    <property type="entry name" value="Siderophore_Hydrolase_D"/>
</dbReference>
<evidence type="ECO:0000256" key="5">
    <source>
        <dbReference type="ARBA" id="ARBA00013244"/>
    </source>
</evidence>
<comment type="similarity">
    <text evidence="3">Belongs to the mycobacterial A85 antigen family.</text>
</comment>
<evidence type="ECO:0000313" key="10">
    <source>
        <dbReference type="EMBL" id="XCC95597.1"/>
    </source>
</evidence>
<feature type="signal peptide" evidence="9">
    <location>
        <begin position="1"/>
        <end position="25"/>
    </location>
</feature>
<dbReference type="GO" id="GO:0004144">
    <property type="term" value="F:diacylglycerol O-acyltransferase activity"/>
    <property type="evidence" value="ECO:0007669"/>
    <property type="project" value="UniProtKB-EC"/>
</dbReference>
<evidence type="ECO:0000256" key="6">
    <source>
        <dbReference type="ARBA" id="ARBA00022801"/>
    </source>
</evidence>
<dbReference type="Pfam" id="PF00756">
    <property type="entry name" value="Esterase"/>
    <property type="match status" value="1"/>
</dbReference>
<evidence type="ECO:0000256" key="7">
    <source>
        <dbReference type="ARBA" id="ARBA00032572"/>
    </source>
</evidence>
<evidence type="ECO:0000256" key="8">
    <source>
        <dbReference type="ARBA" id="ARBA00048109"/>
    </source>
</evidence>
<dbReference type="InterPro" id="IPR006311">
    <property type="entry name" value="TAT_signal"/>
</dbReference>